<dbReference type="STRING" id="937775.Metlim_2030"/>
<evidence type="ECO:0000256" key="1">
    <source>
        <dbReference type="ARBA" id="ARBA00000085"/>
    </source>
</evidence>
<keyword evidence="3" id="KW-0597">Phosphoprotein</keyword>
<protein>
    <recommendedName>
        <fullName evidence="2">histidine kinase</fullName>
        <ecNumber evidence="2">2.7.13.3</ecNumber>
    </recommendedName>
</protein>
<dbReference type="PROSITE" id="PS50112">
    <property type="entry name" value="PAS"/>
    <property type="match status" value="2"/>
</dbReference>
<proteinExistence type="predicted"/>
<feature type="domain" description="PAC" evidence="8">
    <location>
        <begin position="649"/>
        <end position="701"/>
    </location>
</feature>
<dbReference type="InterPro" id="IPR013656">
    <property type="entry name" value="PAS_4"/>
</dbReference>
<reference evidence="9 10" key="1">
    <citation type="submission" date="2011-10" db="EMBL/GenBank/DDBJ databases">
        <title>The Improved High-Quality Draft genome of Methanoplanus limicola DSM 2279.</title>
        <authorList>
            <consortium name="US DOE Joint Genome Institute (JGI-PGF)"/>
            <person name="Lucas S."/>
            <person name="Copeland A."/>
            <person name="Lapidus A."/>
            <person name="Glavina del Rio T."/>
            <person name="Dalin E."/>
            <person name="Tice H."/>
            <person name="Bruce D."/>
            <person name="Goodwin L."/>
            <person name="Pitluck S."/>
            <person name="Peters L."/>
            <person name="Mikhailova N."/>
            <person name="Lu M."/>
            <person name="Kyrpides N."/>
            <person name="Mavromatis K."/>
            <person name="Ivanova N."/>
            <person name="Markowitz V."/>
            <person name="Cheng J.-F."/>
            <person name="Hugenholtz P."/>
            <person name="Woyke T."/>
            <person name="Wu D."/>
            <person name="Wirth R."/>
            <person name="Brambilla E.-M."/>
            <person name="Klenk H.-P."/>
            <person name="Eisen J.A."/>
        </authorList>
    </citation>
    <scope>NUCLEOTIDE SEQUENCE [LARGE SCALE GENOMIC DNA]</scope>
    <source>
        <strain evidence="9 10">DSM 2279</strain>
    </source>
</reference>
<feature type="domain" description="PAC" evidence="8">
    <location>
        <begin position="398"/>
        <end position="450"/>
    </location>
</feature>
<feature type="domain" description="PAS" evidence="7">
    <location>
        <begin position="72"/>
        <end position="103"/>
    </location>
</feature>
<dbReference type="InParanoid" id="H1YZK7"/>
<evidence type="ECO:0000313" key="9">
    <source>
        <dbReference type="EMBL" id="EHQ36116.1"/>
    </source>
</evidence>
<feature type="domain" description="PAC" evidence="8">
    <location>
        <begin position="521"/>
        <end position="572"/>
    </location>
</feature>
<dbReference type="RefSeq" id="WP_004078349.1">
    <property type="nucleotide sequence ID" value="NZ_CM001436.1"/>
</dbReference>
<accession>H1YZK7</accession>
<dbReference type="HOGENOM" id="CLU_396708_0_0_2"/>
<feature type="domain" description="PAS" evidence="7">
    <location>
        <begin position="573"/>
        <end position="628"/>
    </location>
</feature>
<name>H1YZK7_9EURY</name>
<dbReference type="InterPro" id="IPR052162">
    <property type="entry name" value="Sensor_kinase/Photoreceptor"/>
</dbReference>
<feature type="domain" description="PAC" evidence="8">
    <location>
        <begin position="268"/>
        <end position="321"/>
    </location>
</feature>
<dbReference type="InterPro" id="IPR000700">
    <property type="entry name" value="PAS-assoc_C"/>
</dbReference>
<dbReference type="Proteomes" id="UP000005741">
    <property type="component" value="Chromosome"/>
</dbReference>
<evidence type="ECO:0000256" key="2">
    <source>
        <dbReference type="ARBA" id="ARBA00012438"/>
    </source>
</evidence>
<evidence type="ECO:0000313" key="10">
    <source>
        <dbReference type="Proteomes" id="UP000005741"/>
    </source>
</evidence>
<dbReference type="EMBL" id="CM001436">
    <property type="protein sequence ID" value="EHQ36116.1"/>
    <property type="molecule type" value="Genomic_DNA"/>
</dbReference>
<dbReference type="InterPro" id="IPR001610">
    <property type="entry name" value="PAC"/>
</dbReference>
<dbReference type="InterPro" id="IPR035965">
    <property type="entry name" value="PAS-like_dom_sf"/>
</dbReference>
<evidence type="ECO:0000256" key="4">
    <source>
        <dbReference type="ARBA" id="ARBA00022679"/>
    </source>
</evidence>
<dbReference type="PROSITE" id="PS50113">
    <property type="entry name" value="PAC"/>
    <property type="match status" value="4"/>
</dbReference>
<dbReference type="InterPro" id="IPR000014">
    <property type="entry name" value="PAS"/>
</dbReference>
<keyword evidence="4" id="KW-0808">Transferase</keyword>
<dbReference type="PANTHER" id="PTHR43304">
    <property type="entry name" value="PHYTOCHROME-LIKE PROTEIN CPH1"/>
    <property type="match status" value="1"/>
</dbReference>
<dbReference type="InterPro" id="IPR013655">
    <property type="entry name" value="PAS_fold_3"/>
</dbReference>
<keyword evidence="5" id="KW-0418">Kinase</keyword>
<dbReference type="SUPFAM" id="SSF55785">
    <property type="entry name" value="PYP-like sensor domain (PAS domain)"/>
    <property type="match status" value="5"/>
</dbReference>
<dbReference type="Gene3D" id="3.30.450.20">
    <property type="entry name" value="PAS domain"/>
    <property type="match status" value="5"/>
</dbReference>
<feature type="region of interest" description="Disordered" evidence="6">
    <location>
        <begin position="1"/>
        <end position="49"/>
    </location>
</feature>
<dbReference type="CDD" id="cd00130">
    <property type="entry name" value="PAS"/>
    <property type="match status" value="4"/>
</dbReference>
<evidence type="ECO:0000256" key="5">
    <source>
        <dbReference type="ARBA" id="ARBA00022777"/>
    </source>
</evidence>
<evidence type="ECO:0000256" key="3">
    <source>
        <dbReference type="ARBA" id="ARBA00022553"/>
    </source>
</evidence>
<organism evidence="9 10">
    <name type="scientific">Methanoplanus limicola DSM 2279</name>
    <dbReference type="NCBI Taxonomy" id="937775"/>
    <lineage>
        <taxon>Archaea</taxon>
        <taxon>Methanobacteriati</taxon>
        <taxon>Methanobacteriota</taxon>
        <taxon>Stenosarchaea group</taxon>
        <taxon>Methanomicrobia</taxon>
        <taxon>Methanomicrobiales</taxon>
        <taxon>Methanomicrobiaceae</taxon>
        <taxon>Methanoplanus</taxon>
    </lineage>
</organism>
<dbReference type="NCBIfam" id="TIGR00229">
    <property type="entry name" value="sensory_box"/>
    <property type="match status" value="3"/>
</dbReference>
<dbReference type="Pfam" id="PF08448">
    <property type="entry name" value="PAS_4"/>
    <property type="match status" value="1"/>
</dbReference>
<sequence length="790" mass="89470">MITTGAKKMNASKKNNYDFPEEEKSGRDLNGHIPESGGRNDASISGKPAEEGGNILSGSNFEALCHFFIGKIPDGAFVMDSNGKILFSNNIFAEFTGISPQNLYDLNFRDIFGSEYYEVFPASSGEITGAAVKDKTAILTAYVSGNDKHVTVGISLFKIPGERDYLCVIVKDPVVLKEKEHAEVKSKKESEFLEHLRMAIDGGELGTWEWDVATGDAVFNDRWFEMLDYNPRDFKGSYDSWLNLIHPDDTDRVLGVLNAHLAGETPIYEAELRLRGRNGRYVWVLTKGRVIERDANNKPVRVVGTNLDITGRKIAEQKLNENMRLFRGVFDYSFDYLGVLSPDGILEQVNETALSLIGKSHEDVEGLSFPNTPWWTHSEAEQAKLREVIARASSGDTVRYETTHVSGEGILFDIDFSLKPVFDESGKVIFLIAEGRDITELKKTENELRESKENLQTILEHLPRGLVSIIDSEMRYILCAGEELNRMGLSEDFFNGKTVYECHGYESGQKIADSVRRAVSEGITITIEEEHDGQAFLVRITPLQDPDGEIRRVIMLSINVTQEKKAEKQLRAEKELFRSTFESLTDAAFVLGIDPVTIILANKAAMEIFGYLEDELIGKTTDFLHADDESFENFREYVYSHLTKDKKIPEFEFKMRRKSGEVFPTEHFMSPLFDESGIHTGWVSFVRDITEEKEAKKRELAAMDQIQHNIMQLATLNDSIRNPLAVIRAVTDMEDNLGNRDILNDQIESIDDIIRKLDMGWLESEKIWNYLRKYHGMNKPEGKSMGEKDE</sequence>
<evidence type="ECO:0000256" key="6">
    <source>
        <dbReference type="SAM" id="MobiDB-lite"/>
    </source>
</evidence>
<dbReference type="Pfam" id="PF08447">
    <property type="entry name" value="PAS_3"/>
    <property type="match status" value="1"/>
</dbReference>
<dbReference type="OrthoDB" id="8127at2157"/>
<dbReference type="AlphaFoldDB" id="H1YZK7"/>
<dbReference type="SMART" id="SM00091">
    <property type="entry name" value="PAS"/>
    <property type="match status" value="5"/>
</dbReference>
<evidence type="ECO:0000259" key="8">
    <source>
        <dbReference type="PROSITE" id="PS50113"/>
    </source>
</evidence>
<comment type="catalytic activity">
    <reaction evidence="1">
        <text>ATP + protein L-histidine = ADP + protein N-phospho-L-histidine.</text>
        <dbReference type="EC" id="2.7.13.3"/>
    </reaction>
</comment>
<keyword evidence="10" id="KW-1185">Reference proteome</keyword>
<dbReference type="PANTHER" id="PTHR43304:SF1">
    <property type="entry name" value="PAC DOMAIN-CONTAINING PROTEIN"/>
    <property type="match status" value="1"/>
</dbReference>
<dbReference type="Pfam" id="PF13426">
    <property type="entry name" value="PAS_9"/>
    <property type="match status" value="3"/>
</dbReference>
<evidence type="ECO:0000259" key="7">
    <source>
        <dbReference type="PROSITE" id="PS50112"/>
    </source>
</evidence>
<dbReference type="GO" id="GO:0004673">
    <property type="term" value="F:protein histidine kinase activity"/>
    <property type="evidence" value="ECO:0007669"/>
    <property type="project" value="UniProtKB-EC"/>
</dbReference>
<dbReference type="EC" id="2.7.13.3" evidence="2"/>
<dbReference type="SMART" id="SM00086">
    <property type="entry name" value="PAC"/>
    <property type="match status" value="4"/>
</dbReference>
<gene>
    <name evidence="9" type="ORF">Metlim_2030</name>
</gene>